<dbReference type="PANTHER" id="PTHR31197:SF29">
    <property type="entry name" value="C2H2-TYPE DOMAIN-CONTAINING PROTEIN"/>
    <property type="match status" value="1"/>
</dbReference>
<evidence type="ECO:0000313" key="3">
    <source>
        <dbReference type="Proteomes" id="UP001457282"/>
    </source>
</evidence>
<dbReference type="Pfam" id="PF07800">
    <property type="entry name" value="DUF1644"/>
    <property type="match status" value="1"/>
</dbReference>
<organism evidence="2 3">
    <name type="scientific">Rubus argutus</name>
    <name type="common">Southern blackberry</name>
    <dbReference type="NCBI Taxonomy" id="59490"/>
    <lineage>
        <taxon>Eukaryota</taxon>
        <taxon>Viridiplantae</taxon>
        <taxon>Streptophyta</taxon>
        <taxon>Embryophyta</taxon>
        <taxon>Tracheophyta</taxon>
        <taxon>Spermatophyta</taxon>
        <taxon>Magnoliopsida</taxon>
        <taxon>eudicotyledons</taxon>
        <taxon>Gunneridae</taxon>
        <taxon>Pentapetalae</taxon>
        <taxon>rosids</taxon>
        <taxon>fabids</taxon>
        <taxon>Rosales</taxon>
        <taxon>Rosaceae</taxon>
        <taxon>Rosoideae</taxon>
        <taxon>Rosoideae incertae sedis</taxon>
        <taxon>Rubus</taxon>
    </lineage>
</organism>
<dbReference type="InterPro" id="IPR012866">
    <property type="entry name" value="DUF1644"/>
</dbReference>
<dbReference type="EMBL" id="JBEDUW010000006">
    <property type="protein sequence ID" value="KAK9923207.1"/>
    <property type="molecule type" value="Genomic_DNA"/>
</dbReference>
<feature type="region of interest" description="Disordered" evidence="1">
    <location>
        <begin position="1"/>
        <end position="25"/>
    </location>
</feature>
<protein>
    <submittedName>
        <fullName evidence="2">Uncharacterized protein</fullName>
    </submittedName>
</protein>
<dbReference type="PANTHER" id="PTHR31197">
    <property type="entry name" value="OS01G0612600 PROTEIN"/>
    <property type="match status" value="1"/>
</dbReference>
<feature type="compositionally biased region" description="Polar residues" evidence="1">
    <location>
        <begin position="427"/>
        <end position="443"/>
    </location>
</feature>
<feature type="region of interest" description="Disordered" evidence="1">
    <location>
        <begin position="352"/>
        <end position="467"/>
    </location>
</feature>
<feature type="compositionally biased region" description="Polar residues" evidence="1">
    <location>
        <begin position="289"/>
        <end position="300"/>
    </location>
</feature>
<dbReference type="AlphaFoldDB" id="A0AAW1WIR4"/>
<evidence type="ECO:0000256" key="1">
    <source>
        <dbReference type="SAM" id="MobiDB-lite"/>
    </source>
</evidence>
<reference evidence="2 3" key="1">
    <citation type="journal article" date="2023" name="G3 (Bethesda)">
        <title>A chromosome-length genome assembly and annotation of blackberry (Rubus argutus, cv. 'Hillquist').</title>
        <authorList>
            <person name="Bruna T."/>
            <person name="Aryal R."/>
            <person name="Dudchenko O."/>
            <person name="Sargent D.J."/>
            <person name="Mead D."/>
            <person name="Buti M."/>
            <person name="Cavallini A."/>
            <person name="Hytonen T."/>
            <person name="Andres J."/>
            <person name="Pham M."/>
            <person name="Weisz D."/>
            <person name="Mascagni F."/>
            <person name="Usai G."/>
            <person name="Natali L."/>
            <person name="Bassil N."/>
            <person name="Fernandez G.E."/>
            <person name="Lomsadze A."/>
            <person name="Armour M."/>
            <person name="Olukolu B."/>
            <person name="Poorten T."/>
            <person name="Britton C."/>
            <person name="Davik J."/>
            <person name="Ashrafi H."/>
            <person name="Aiden E.L."/>
            <person name="Borodovsky M."/>
            <person name="Worthington M."/>
        </authorList>
    </citation>
    <scope>NUCLEOTIDE SEQUENCE [LARGE SCALE GENOMIC DNA]</scope>
    <source>
        <strain evidence="2">PI 553951</strain>
    </source>
</reference>
<comment type="caution">
    <text evidence="2">The sequence shown here is derived from an EMBL/GenBank/DDBJ whole genome shotgun (WGS) entry which is preliminary data.</text>
</comment>
<dbReference type="Proteomes" id="UP001457282">
    <property type="component" value="Unassembled WGS sequence"/>
</dbReference>
<sequence length="481" mass="54928">MPKVRRSSSLSLDRSRASPYPCTSEDAEKYKLNSPLESTENVQEWEDTRCPICMEHPHNAVLIKCSSHERGCRPYMCNTSYRHSNCLDQFCKSSVPDSPTMMLQELPLTHAASHGSREEELLPGQTSPCGSQLQLHPACPLCRGKIYGYVVVEAARLFMNSKMRSCSSETCDFTGTYSELRKHARSEHPYVRPSEVDPNRHRDWIRLERQRDLQDVLSIVQPGSADIILDPSSDSGWMSSLLSAMFRSFEIMIFSHLMDSSSDIEQTHSRRSGRTTRTHHDNDTIPATRRNNTVSDSTSRPRGLRWRAPNNDVETSRDSRWSHSSLSGETGHASRWSNNPLIEETSRASRWGNNSLSEEGTSRVLRRGNNSVSESSRSSRWGNNSMQEESSRASRWGNNTVQEENTRASRWGNNSISEESSRVHRWGNNSISEESRWGNNPISEDTGHSPRWGNTSVPESTPRPRGLRWRNQRWPMYNNRR</sequence>
<keyword evidence="3" id="KW-1185">Reference proteome</keyword>
<proteinExistence type="predicted"/>
<name>A0AAW1WIR4_RUBAR</name>
<gene>
    <name evidence="2" type="ORF">M0R45_031638</name>
</gene>
<feature type="compositionally biased region" description="Low complexity" evidence="1">
    <location>
        <begin position="367"/>
        <end position="385"/>
    </location>
</feature>
<accession>A0AAW1WIR4</accession>
<feature type="region of interest" description="Disordered" evidence="1">
    <location>
        <begin position="264"/>
        <end position="339"/>
    </location>
</feature>
<evidence type="ECO:0000313" key="2">
    <source>
        <dbReference type="EMBL" id="KAK9923207.1"/>
    </source>
</evidence>